<protein>
    <submittedName>
        <fullName evidence="1">Putative phage protein</fullName>
    </submittedName>
</protein>
<name>A0A069AW33_CLODI</name>
<dbReference type="AlphaFoldDB" id="A0A069AW33"/>
<evidence type="ECO:0000313" key="1">
    <source>
        <dbReference type="EMBL" id="CDT82674.1"/>
    </source>
</evidence>
<dbReference type="RefSeq" id="WP_021366387.1">
    <property type="nucleotide sequence ID" value="NZ_BBYB01000069.1"/>
</dbReference>
<organism evidence="1">
    <name type="scientific">Clostridioides difficile</name>
    <name type="common">Peptoclostridium difficile</name>
    <dbReference type="NCBI Taxonomy" id="1496"/>
    <lineage>
        <taxon>Bacteria</taxon>
        <taxon>Bacillati</taxon>
        <taxon>Bacillota</taxon>
        <taxon>Clostridia</taxon>
        <taxon>Peptostreptococcales</taxon>
        <taxon>Peptostreptococcaceae</taxon>
        <taxon>Clostridioides</taxon>
    </lineage>
</organism>
<sequence length="139" mass="16269">MLPSDNLDYDIEDVSIINFDVRQEPSKTFKLNIEKNRVDGICDDVEALKQTIFLILNTERYQHLIYSWNYGVELNDLIGEPISYVIPELERRITEALIQDDRIENIDNFEFQNIKGKVQCRFSVHTKYGNIKAEKVVSV</sequence>
<dbReference type="InterPro" id="IPR020288">
    <property type="entry name" value="Sheath_initiator"/>
</dbReference>
<dbReference type="SUPFAM" id="SSF160719">
    <property type="entry name" value="gpW/gp25-like"/>
    <property type="match status" value="1"/>
</dbReference>
<gene>
    <name evidence="1" type="ORF">BN1095_960026</name>
</gene>
<dbReference type="EMBL" id="LK933541">
    <property type="protein sequence ID" value="CDT82674.1"/>
    <property type="molecule type" value="Genomic_DNA"/>
</dbReference>
<accession>A0A069AW33</accession>
<reference evidence="1" key="1">
    <citation type="submission" date="2014-07" db="EMBL/GenBank/DDBJ databases">
        <authorList>
            <person name="Monot Marc"/>
        </authorList>
    </citation>
    <scope>NUCLEOTIDE SEQUENCE</scope>
    <source>
        <strain evidence="1">7032989</strain>
    </source>
</reference>
<dbReference type="Gene3D" id="3.10.450.40">
    <property type="match status" value="1"/>
</dbReference>
<dbReference type="Pfam" id="PF10934">
    <property type="entry name" value="Sheath_initiator"/>
    <property type="match status" value="1"/>
</dbReference>
<proteinExistence type="predicted"/>